<dbReference type="Gene3D" id="1.10.10.350">
    <property type="match status" value="1"/>
</dbReference>
<evidence type="ECO:0000256" key="2">
    <source>
        <dbReference type="ARBA" id="ARBA00022598"/>
    </source>
</evidence>
<comment type="caution">
    <text evidence="10">The sequence shown here is derived from an EMBL/GenBank/DDBJ whole genome shotgun (WGS) entry which is preliminary data.</text>
</comment>
<dbReference type="SUPFAM" id="SSF48163">
    <property type="entry name" value="An anticodon-binding domain of class I aminoacyl-tRNA synthetases"/>
    <property type="match status" value="1"/>
</dbReference>
<evidence type="ECO:0000256" key="6">
    <source>
        <dbReference type="ARBA" id="ARBA00023146"/>
    </source>
</evidence>
<dbReference type="RefSeq" id="WP_227707169.1">
    <property type="nucleotide sequence ID" value="NZ_JAJEQX010000008.1"/>
</dbReference>
<name>A0ABS8FVE9_9FIRM</name>
<dbReference type="Proteomes" id="UP001198151">
    <property type="component" value="Unassembled WGS sequence"/>
</dbReference>
<comment type="function">
    <text evidence="7">Catalyzes the attachment of glutamate to tRNA(Glu) in a two-step reaction: glutamate is first activated by ATP to form Glu-AMP and then transferred to the acceptor end of tRNA(Glu).</text>
</comment>
<keyword evidence="6 7" id="KW-0030">Aminoacyl-tRNA synthetase</keyword>
<evidence type="ECO:0000256" key="3">
    <source>
        <dbReference type="ARBA" id="ARBA00022741"/>
    </source>
</evidence>
<evidence type="ECO:0000313" key="10">
    <source>
        <dbReference type="EMBL" id="MCC2254036.1"/>
    </source>
</evidence>
<dbReference type="HAMAP" id="MF_00022">
    <property type="entry name" value="Glu_tRNA_synth_type1"/>
    <property type="match status" value="1"/>
</dbReference>
<comment type="similarity">
    <text evidence="1 7">Belongs to the class-I aminoacyl-tRNA synthetase family. Glutamate--tRNA ligase type 1 subfamily.</text>
</comment>
<dbReference type="InterPro" id="IPR045462">
    <property type="entry name" value="aa-tRNA-synth_I_cd-bd"/>
</dbReference>
<evidence type="ECO:0000313" key="11">
    <source>
        <dbReference type="Proteomes" id="UP001198151"/>
    </source>
</evidence>
<keyword evidence="7" id="KW-0963">Cytoplasm</keyword>
<evidence type="ECO:0000259" key="8">
    <source>
        <dbReference type="Pfam" id="PF00749"/>
    </source>
</evidence>
<feature type="short sequence motif" description="'KMSKS' region" evidence="7">
    <location>
        <begin position="255"/>
        <end position="259"/>
    </location>
</feature>
<dbReference type="InterPro" id="IPR014729">
    <property type="entry name" value="Rossmann-like_a/b/a_fold"/>
</dbReference>
<comment type="caution">
    <text evidence="7">Lacks conserved residue(s) required for the propagation of feature annotation.</text>
</comment>
<dbReference type="PRINTS" id="PR00987">
    <property type="entry name" value="TRNASYNTHGLU"/>
</dbReference>
<dbReference type="InterPro" id="IPR008925">
    <property type="entry name" value="aa_tRNA-synth_I_cd-bd_sf"/>
</dbReference>
<comment type="catalytic activity">
    <reaction evidence="7">
        <text>tRNA(Glu) + L-glutamate + ATP = L-glutamyl-tRNA(Glu) + AMP + diphosphate</text>
        <dbReference type="Rhea" id="RHEA:23540"/>
        <dbReference type="Rhea" id="RHEA-COMP:9663"/>
        <dbReference type="Rhea" id="RHEA-COMP:9680"/>
        <dbReference type="ChEBI" id="CHEBI:29985"/>
        <dbReference type="ChEBI" id="CHEBI:30616"/>
        <dbReference type="ChEBI" id="CHEBI:33019"/>
        <dbReference type="ChEBI" id="CHEBI:78442"/>
        <dbReference type="ChEBI" id="CHEBI:78520"/>
        <dbReference type="ChEBI" id="CHEBI:456215"/>
        <dbReference type="EC" id="6.1.1.17"/>
    </reaction>
</comment>
<keyword evidence="2 7" id="KW-0436">Ligase</keyword>
<organism evidence="10 11">
    <name type="scientific">Ruminococcus turbiniformis</name>
    <dbReference type="NCBI Taxonomy" id="2881258"/>
    <lineage>
        <taxon>Bacteria</taxon>
        <taxon>Bacillati</taxon>
        <taxon>Bacillota</taxon>
        <taxon>Clostridia</taxon>
        <taxon>Eubacteriales</taxon>
        <taxon>Oscillospiraceae</taxon>
        <taxon>Ruminococcus</taxon>
    </lineage>
</organism>
<proteinExistence type="inferred from homology"/>
<dbReference type="InterPro" id="IPR020058">
    <property type="entry name" value="Glu/Gln-tRNA-synth_Ib_cat-dom"/>
</dbReference>
<accession>A0ABS8FVE9</accession>
<keyword evidence="11" id="KW-1185">Reference proteome</keyword>
<dbReference type="PROSITE" id="PS00178">
    <property type="entry name" value="AA_TRNA_LIGASE_I"/>
    <property type="match status" value="1"/>
</dbReference>
<dbReference type="NCBIfam" id="TIGR00464">
    <property type="entry name" value="gltX_bact"/>
    <property type="match status" value="1"/>
</dbReference>
<feature type="binding site" evidence="7">
    <location>
        <position position="258"/>
    </location>
    <ligand>
        <name>ATP</name>
        <dbReference type="ChEBI" id="CHEBI:30616"/>
    </ligand>
</feature>
<dbReference type="SUPFAM" id="SSF52374">
    <property type="entry name" value="Nucleotidylyl transferase"/>
    <property type="match status" value="1"/>
</dbReference>
<dbReference type="InterPro" id="IPR000924">
    <property type="entry name" value="Glu/Gln-tRNA-synth"/>
</dbReference>
<comment type="subunit">
    <text evidence="7">Monomer.</text>
</comment>
<dbReference type="PANTHER" id="PTHR43311:SF2">
    <property type="entry name" value="GLUTAMATE--TRNA LIGASE, MITOCHONDRIAL-RELATED"/>
    <property type="match status" value="1"/>
</dbReference>
<evidence type="ECO:0000256" key="1">
    <source>
        <dbReference type="ARBA" id="ARBA00007894"/>
    </source>
</evidence>
<feature type="domain" description="Aminoacyl-tRNA synthetase class I anticodon-binding" evidence="9">
    <location>
        <begin position="337"/>
        <end position="481"/>
    </location>
</feature>
<protein>
    <recommendedName>
        <fullName evidence="7">Glutamate--tRNA ligase</fullName>
        <ecNumber evidence="7">6.1.1.17</ecNumber>
    </recommendedName>
    <alternativeName>
        <fullName evidence="7">Glutamyl-tRNA synthetase</fullName>
        <shortName evidence="7">GluRS</shortName>
    </alternativeName>
</protein>
<dbReference type="PANTHER" id="PTHR43311">
    <property type="entry name" value="GLUTAMATE--TRNA LIGASE"/>
    <property type="match status" value="1"/>
</dbReference>
<sequence>MSNKVRTRFAPSPTGRMHVGNLRTALYAYLIAKHEGGDFILRVEDTDQERYVEGATDIIYRTLEKTGLIHDEGPDRDGGYGPYVQSERQASGIYLKYAKQLVEQGDAYYCFCDKERLESLKTSVSGDGTDIVVYDKHCLGLSREEVEANLAAGKPWVIRLNVPNEGETTFHDEIYGDITVPNNELDDMILIKSDGFPTYNFANVIDDHLMGITHVVRGNEYLSSAPKYNRLYEAFGWEIPVYVHCPLITDENHKKLSKRSGHSSYEDLIDQGFVSEAVVNYVALLGWCPSDNREIFSLQELVEAFDYRQMSKSPAVFDTVKLRWMNGEYLKAMDFDRFYEMAEPYIKETVTKDYDLKKIAALVKTRIEIFPDIREQIGFFEELPEYDNELYRHKKMKTDPEKGLALLEEVLPILEAQEDFGNDALFETLKAFADGKGYKIGYVMWPLRTAVSGRQNTPGGATELMEVLGKEESLRRIRKGIEKLHGTE</sequence>
<dbReference type="Pfam" id="PF19269">
    <property type="entry name" value="Anticodon_2"/>
    <property type="match status" value="1"/>
</dbReference>
<keyword evidence="4 7" id="KW-0067">ATP-binding</keyword>
<dbReference type="CDD" id="cd00808">
    <property type="entry name" value="GluRS_core"/>
    <property type="match status" value="1"/>
</dbReference>
<dbReference type="InterPro" id="IPR004527">
    <property type="entry name" value="Glu-tRNA-ligase_bac/mito"/>
</dbReference>
<dbReference type="InterPro" id="IPR033910">
    <property type="entry name" value="GluRS_core"/>
</dbReference>
<gene>
    <name evidence="7 10" type="primary">gltX</name>
    <name evidence="10" type="ORF">LKD70_06230</name>
</gene>
<dbReference type="EMBL" id="JAJEQX010000008">
    <property type="protein sequence ID" value="MCC2254036.1"/>
    <property type="molecule type" value="Genomic_DNA"/>
</dbReference>
<evidence type="ECO:0000256" key="4">
    <source>
        <dbReference type="ARBA" id="ARBA00022840"/>
    </source>
</evidence>
<feature type="short sequence motif" description="'HIGH' region" evidence="7">
    <location>
        <begin position="11"/>
        <end position="21"/>
    </location>
</feature>
<comment type="subcellular location">
    <subcellularLocation>
        <location evidence="7">Cytoplasm</location>
    </subcellularLocation>
</comment>
<dbReference type="Pfam" id="PF00749">
    <property type="entry name" value="tRNA-synt_1c"/>
    <property type="match status" value="1"/>
</dbReference>
<dbReference type="EC" id="6.1.1.17" evidence="7"/>
<dbReference type="InterPro" id="IPR049940">
    <property type="entry name" value="GluQ/Sye"/>
</dbReference>
<feature type="domain" description="Glutamyl/glutaminyl-tRNA synthetase class Ib catalytic" evidence="8">
    <location>
        <begin position="4"/>
        <end position="324"/>
    </location>
</feature>
<dbReference type="InterPro" id="IPR020751">
    <property type="entry name" value="aa-tRNA-synth_I_codon-bd_sub2"/>
</dbReference>
<evidence type="ECO:0000256" key="7">
    <source>
        <dbReference type="HAMAP-Rule" id="MF_00022"/>
    </source>
</evidence>
<reference evidence="10 11" key="1">
    <citation type="submission" date="2021-10" db="EMBL/GenBank/DDBJ databases">
        <title>Anaerobic single-cell dispensing facilitates the cultivation of human gut bacteria.</title>
        <authorList>
            <person name="Afrizal A."/>
        </authorList>
    </citation>
    <scope>NUCLEOTIDE SEQUENCE [LARGE SCALE GENOMIC DNA]</scope>
    <source>
        <strain evidence="10 11">CLA-AA-H200</strain>
    </source>
</reference>
<evidence type="ECO:0000256" key="5">
    <source>
        <dbReference type="ARBA" id="ARBA00022917"/>
    </source>
</evidence>
<dbReference type="Gene3D" id="3.40.50.620">
    <property type="entry name" value="HUPs"/>
    <property type="match status" value="1"/>
</dbReference>
<keyword evidence="5 7" id="KW-0648">Protein biosynthesis</keyword>
<dbReference type="GO" id="GO:0004818">
    <property type="term" value="F:glutamate-tRNA ligase activity"/>
    <property type="evidence" value="ECO:0007669"/>
    <property type="project" value="UniProtKB-EC"/>
</dbReference>
<evidence type="ECO:0000259" key="9">
    <source>
        <dbReference type="Pfam" id="PF19269"/>
    </source>
</evidence>
<dbReference type="InterPro" id="IPR001412">
    <property type="entry name" value="aa-tRNA-synth_I_CS"/>
</dbReference>
<keyword evidence="3 7" id="KW-0547">Nucleotide-binding</keyword>